<gene>
    <name evidence="2" type="ORF">DOTSEDRAFT_75965</name>
</gene>
<dbReference type="EMBL" id="KB446548">
    <property type="protein sequence ID" value="EME38062.1"/>
    <property type="molecule type" value="Genomic_DNA"/>
</dbReference>
<dbReference type="HOGENOM" id="CLU_1806123_0_0_1"/>
<proteinExistence type="predicted"/>
<keyword evidence="1" id="KW-0732">Signal</keyword>
<evidence type="ECO:0000256" key="1">
    <source>
        <dbReference type="SAM" id="SignalP"/>
    </source>
</evidence>
<dbReference type="Proteomes" id="UP000016933">
    <property type="component" value="Unassembled WGS sequence"/>
</dbReference>
<evidence type="ECO:0000313" key="3">
    <source>
        <dbReference type="Proteomes" id="UP000016933"/>
    </source>
</evidence>
<evidence type="ECO:0008006" key="4">
    <source>
        <dbReference type="Google" id="ProtNLM"/>
    </source>
</evidence>
<accession>M2WHI9</accession>
<protein>
    <recommendedName>
        <fullName evidence="4">Cyanovirin-N domain-containing protein</fullName>
    </recommendedName>
</protein>
<keyword evidence="3" id="KW-1185">Reference proteome</keyword>
<name>M2WHI9_DOTSN</name>
<feature type="signal peptide" evidence="1">
    <location>
        <begin position="1"/>
        <end position="23"/>
    </location>
</feature>
<organism evidence="2 3">
    <name type="scientific">Dothistroma septosporum (strain NZE10 / CBS 128990)</name>
    <name type="common">Red band needle blight fungus</name>
    <name type="synonym">Mycosphaerella pini</name>
    <dbReference type="NCBI Taxonomy" id="675120"/>
    <lineage>
        <taxon>Eukaryota</taxon>
        <taxon>Fungi</taxon>
        <taxon>Dikarya</taxon>
        <taxon>Ascomycota</taxon>
        <taxon>Pezizomycotina</taxon>
        <taxon>Dothideomycetes</taxon>
        <taxon>Dothideomycetidae</taxon>
        <taxon>Mycosphaerellales</taxon>
        <taxon>Mycosphaerellaceae</taxon>
        <taxon>Dothistroma</taxon>
    </lineage>
</organism>
<feature type="chain" id="PRO_5004028550" description="Cyanovirin-N domain-containing protein" evidence="1">
    <location>
        <begin position="24"/>
        <end position="143"/>
    </location>
</feature>
<evidence type="ECO:0000313" key="2">
    <source>
        <dbReference type="EMBL" id="EME38062.1"/>
    </source>
</evidence>
<sequence>MASSLRLWRCFFLLSSLLSFTSAQKHDGWWYALNFRRYDGTNCWVDGKARNKGTHVSAKNHCVSWEGEAQLTSFSTGWLWRYKDDHFKVKQSDYGRCDLHVWEKSGCKGGPIGVLSTPTRRAIAVLMRSSSPMERCKSTTAWR</sequence>
<dbReference type="AlphaFoldDB" id="M2WHI9"/>
<reference evidence="2 3" key="2">
    <citation type="journal article" date="2012" name="PLoS Pathog.">
        <title>Diverse lifestyles and strategies of plant pathogenesis encoded in the genomes of eighteen Dothideomycetes fungi.</title>
        <authorList>
            <person name="Ohm R.A."/>
            <person name="Feau N."/>
            <person name="Henrissat B."/>
            <person name="Schoch C.L."/>
            <person name="Horwitz B.A."/>
            <person name="Barry K.W."/>
            <person name="Condon B.J."/>
            <person name="Copeland A.C."/>
            <person name="Dhillon B."/>
            <person name="Glaser F."/>
            <person name="Hesse C.N."/>
            <person name="Kosti I."/>
            <person name="LaButti K."/>
            <person name="Lindquist E.A."/>
            <person name="Lucas S."/>
            <person name="Salamov A.A."/>
            <person name="Bradshaw R.E."/>
            <person name="Ciuffetti L."/>
            <person name="Hamelin R.C."/>
            <person name="Kema G.H.J."/>
            <person name="Lawrence C."/>
            <person name="Scott J.A."/>
            <person name="Spatafora J.W."/>
            <person name="Turgeon B.G."/>
            <person name="de Wit P.J.G.M."/>
            <person name="Zhong S."/>
            <person name="Goodwin S.B."/>
            <person name="Grigoriev I.V."/>
        </authorList>
    </citation>
    <scope>NUCLEOTIDE SEQUENCE [LARGE SCALE GENOMIC DNA]</scope>
    <source>
        <strain evidence="3">NZE10 / CBS 128990</strain>
    </source>
</reference>
<reference evidence="3" key="1">
    <citation type="journal article" date="2012" name="PLoS Genet.">
        <title>The genomes of the fungal plant pathogens Cladosporium fulvum and Dothistroma septosporum reveal adaptation to different hosts and lifestyles but also signatures of common ancestry.</title>
        <authorList>
            <person name="de Wit P.J.G.M."/>
            <person name="van der Burgt A."/>
            <person name="Oekmen B."/>
            <person name="Stergiopoulos I."/>
            <person name="Abd-Elsalam K.A."/>
            <person name="Aerts A.L."/>
            <person name="Bahkali A.H."/>
            <person name="Beenen H.G."/>
            <person name="Chettri P."/>
            <person name="Cox M.P."/>
            <person name="Datema E."/>
            <person name="de Vries R.P."/>
            <person name="Dhillon B."/>
            <person name="Ganley A.R."/>
            <person name="Griffiths S.A."/>
            <person name="Guo Y."/>
            <person name="Hamelin R.C."/>
            <person name="Henrissat B."/>
            <person name="Kabir M.S."/>
            <person name="Jashni M.K."/>
            <person name="Kema G."/>
            <person name="Klaubauf S."/>
            <person name="Lapidus A."/>
            <person name="Levasseur A."/>
            <person name="Lindquist E."/>
            <person name="Mehrabi R."/>
            <person name="Ohm R.A."/>
            <person name="Owen T.J."/>
            <person name="Salamov A."/>
            <person name="Schwelm A."/>
            <person name="Schijlen E."/>
            <person name="Sun H."/>
            <person name="van den Burg H.A."/>
            <person name="van Ham R.C.H.J."/>
            <person name="Zhang S."/>
            <person name="Goodwin S.B."/>
            <person name="Grigoriev I.V."/>
            <person name="Collemare J."/>
            <person name="Bradshaw R.E."/>
        </authorList>
    </citation>
    <scope>NUCLEOTIDE SEQUENCE [LARGE SCALE GENOMIC DNA]</scope>
    <source>
        <strain evidence="3">NZE10 / CBS 128990</strain>
    </source>
</reference>